<keyword evidence="1" id="KW-0732">Signal</keyword>
<dbReference type="AlphaFoldDB" id="S4NKV5"/>
<organism evidence="2">
    <name type="scientific">Pararge aegeria</name>
    <name type="common">speckled wood butterfly</name>
    <dbReference type="NCBI Taxonomy" id="116150"/>
    <lineage>
        <taxon>Eukaryota</taxon>
        <taxon>Metazoa</taxon>
        <taxon>Ecdysozoa</taxon>
        <taxon>Arthropoda</taxon>
        <taxon>Hexapoda</taxon>
        <taxon>Insecta</taxon>
        <taxon>Pterygota</taxon>
        <taxon>Neoptera</taxon>
        <taxon>Endopterygota</taxon>
        <taxon>Lepidoptera</taxon>
        <taxon>Glossata</taxon>
        <taxon>Ditrysia</taxon>
        <taxon>Papilionoidea</taxon>
        <taxon>Nymphalidae</taxon>
        <taxon>Satyrinae</taxon>
        <taxon>Satyrini</taxon>
        <taxon>Parargina</taxon>
        <taxon>Pararge</taxon>
    </lineage>
</organism>
<accession>S4NKV5</accession>
<proteinExistence type="predicted"/>
<sequence length="97" mass="11115">MKIKLLYAMVVSCLSPLTDGETDVWQCTLKYDSVQTRRMESRGVACTRMMEKIQRNARAYTRIPQHASASIRSLLINLSQGHPSAKCEVLYLRIIIR</sequence>
<evidence type="ECO:0000313" key="2">
    <source>
        <dbReference type="EMBL" id="JAA77699.1"/>
    </source>
</evidence>
<feature type="signal peptide" evidence="1">
    <location>
        <begin position="1"/>
        <end position="20"/>
    </location>
</feature>
<evidence type="ECO:0000256" key="1">
    <source>
        <dbReference type="SAM" id="SignalP"/>
    </source>
</evidence>
<dbReference type="EMBL" id="GAIX01014861">
    <property type="protein sequence ID" value="JAA77699.1"/>
    <property type="molecule type" value="Transcribed_RNA"/>
</dbReference>
<reference evidence="2" key="1">
    <citation type="journal article" date="2013" name="BMC Genomics">
        <title>Unscrambling butterfly oogenesis.</title>
        <authorList>
            <person name="Carter J.M."/>
            <person name="Baker S.C."/>
            <person name="Pink R."/>
            <person name="Carter D.R."/>
            <person name="Collins A."/>
            <person name="Tomlin J."/>
            <person name="Gibbs M."/>
            <person name="Breuker C.J."/>
        </authorList>
    </citation>
    <scope>NUCLEOTIDE SEQUENCE</scope>
    <source>
        <tissue evidence="2">Ovary</tissue>
    </source>
</reference>
<feature type="chain" id="PRO_5004521652" evidence="1">
    <location>
        <begin position="21"/>
        <end position="97"/>
    </location>
</feature>
<reference evidence="2" key="2">
    <citation type="submission" date="2013-05" db="EMBL/GenBank/DDBJ databases">
        <authorList>
            <person name="Carter J.-M."/>
            <person name="Baker S.C."/>
            <person name="Pink R."/>
            <person name="Carter D.R.F."/>
            <person name="Collins A."/>
            <person name="Tomlin J."/>
            <person name="Gibbs M."/>
            <person name="Breuker C.J."/>
        </authorList>
    </citation>
    <scope>NUCLEOTIDE SEQUENCE</scope>
    <source>
        <tissue evidence="2">Ovary</tissue>
    </source>
</reference>
<name>S4NKV5_9NEOP</name>
<protein>
    <submittedName>
        <fullName evidence="2">Uncharacterized protein</fullName>
    </submittedName>
</protein>